<keyword evidence="2 5" id="KW-0479">Metal-binding</keyword>
<dbReference type="Pfam" id="PF21157">
    <property type="entry name" value="DksA_N"/>
    <property type="match status" value="1"/>
</dbReference>
<comment type="caution">
    <text evidence="5">Lacks conserved residue(s) required for the propagation of feature annotation.</text>
</comment>
<dbReference type="PROSITE" id="PS51128">
    <property type="entry name" value="ZF_DKSA_2"/>
    <property type="match status" value="1"/>
</dbReference>
<dbReference type="InterPro" id="IPR048489">
    <property type="entry name" value="DksA_N"/>
</dbReference>
<evidence type="ECO:0000256" key="4">
    <source>
        <dbReference type="ARBA" id="ARBA00022833"/>
    </source>
</evidence>
<feature type="domain" description="Zinc finger DksA/TraR C4-type" evidence="7">
    <location>
        <begin position="97"/>
        <end position="132"/>
    </location>
</feature>
<dbReference type="HAMAP" id="MF_00926">
    <property type="entry name" value="DksA"/>
    <property type="match status" value="1"/>
</dbReference>
<dbReference type="KEGG" id="pcon:B0A89_08645"/>
<protein>
    <recommendedName>
        <fullName evidence="5">RNA polymerase-binding transcription factor DksA</fullName>
    </recommendedName>
</protein>
<dbReference type="Gene3D" id="1.20.120.910">
    <property type="entry name" value="DksA, coiled-coil domain"/>
    <property type="match status" value="1"/>
</dbReference>
<comment type="similarity">
    <text evidence="5">Belongs to the DksA family.</text>
</comment>
<dbReference type="GO" id="GO:0010468">
    <property type="term" value="P:regulation of gene expression"/>
    <property type="evidence" value="ECO:0007669"/>
    <property type="project" value="UniProtKB-UniRule"/>
</dbReference>
<evidence type="ECO:0000313" key="10">
    <source>
        <dbReference type="Proteomes" id="UP000193017"/>
    </source>
</evidence>
<comment type="subcellular location">
    <subcellularLocation>
        <location evidence="5">Cytoplasm</location>
    </subcellularLocation>
</comment>
<gene>
    <name evidence="5" type="primary">dksA</name>
    <name evidence="9" type="ORF">B0A89_08645</name>
</gene>
<sequence length="140" mass="16664">MKRQTFLPEEYRPAEDEPFMNDRQLEYFRRKLLAWKQELLDQSAETLEGLQDSGRNVPDIADRASEETDRAIELRTRDRQRKLVSKIDAALRRIETGEYGYCEMTGEPISLKRLDARPIATMTLEAQERHERKERVHREE</sequence>
<accession>A0A1W6CXS1</accession>
<dbReference type="InterPro" id="IPR020458">
    <property type="entry name" value="Znf_DskA_TraR_CS"/>
</dbReference>
<feature type="domain" description="DnaK suppressor protein DksA N-terminal" evidence="8">
    <location>
        <begin position="24"/>
        <end position="94"/>
    </location>
</feature>
<dbReference type="SUPFAM" id="SSF109635">
    <property type="entry name" value="DnaK suppressor protein DksA, alpha-hairpin domain"/>
    <property type="match status" value="1"/>
</dbReference>
<evidence type="ECO:0000256" key="2">
    <source>
        <dbReference type="ARBA" id="ARBA00022723"/>
    </source>
</evidence>
<proteinExistence type="inferred from homology"/>
<organism evidence="9 10">
    <name type="scientific">Paracoccus contaminans</name>
    <dbReference type="NCBI Taxonomy" id="1945662"/>
    <lineage>
        <taxon>Bacteria</taxon>
        <taxon>Pseudomonadati</taxon>
        <taxon>Pseudomonadota</taxon>
        <taxon>Alphaproteobacteria</taxon>
        <taxon>Rhodobacterales</taxon>
        <taxon>Paracoccaceae</taxon>
        <taxon>Paracoccus</taxon>
    </lineage>
</organism>
<reference evidence="9 10" key="1">
    <citation type="submission" date="2017-03" db="EMBL/GenBank/DDBJ databases">
        <title>Genome sequence of Paracoccus contaminans isolated from a water microcosm.</title>
        <authorList>
            <person name="Aurass P."/>
            <person name="Karste S."/>
            <person name="Trost E."/>
            <person name="Glaeser S.P."/>
            <person name="Kaempfer P."/>
            <person name="Flieger A."/>
        </authorList>
    </citation>
    <scope>NUCLEOTIDE SEQUENCE [LARGE SCALE GENOMIC DNA]</scope>
    <source>
        <strain evidence="10">RKI 16-01929T\LMG 29738T\CCM 8701T\CIP 111112T</strain>
    </source>
</reference>
<dbReference type="STRING" id="1945662.B0A89_08645"/>
<dbReference type="SUPFAM" id="SSF57716">
    <property type="entry name" value="Glucocorticoid receptor-like (DNA-binding domain)"/>
    <property type="match status" value="1"/>
</dbReference>
<comment type="function">
    <text evidence="5">Transcription factor that acts by binding directly to the RNA polymerase (RNAP). Required for negative regulation of rRNA expression and positive regulation of several amino acid biosynthesis promoters.</text>
</comment>
<evidence type="ECO:0000259" key="7">
    <source>
        <dbReference type="Pfam" id="PF01258"/>
    </source>
</evidence>
<dbReference type="InterPro" id="IPR012784">
    <property type="entry name" value="DksA_RNA_pol-bd"/>
</dbReference>
<evidence type="ECO:0000313" key="9">
    <source>
        <dbReference type="EMBL" id="ARJ69677.1"/>
    </source>
</evidence>
<dbReference type="PANTHER" id="PTHR33823">
    <property type="entry name" value="RNA POLYMERASE-BINDING TRANSCRIPTION FACTOR DKSA-RELATED"/>
    <property type="match status" value="1"/>
</dbReference>
<dbReference type="InterPro" id="IPR037187">
    <property type="entry name" value="DnaK_N"/>
</dbReference>
<dbReference type="NCBIfam" id="TIGR02420">
    <property type="entry name" value="dksA"/>
    <property type="match status" value="1"/>
</dbReference>
<dbReference type="PANTHER" id="PTHR33823:SF2">
    <property type="entry name" value="RNA POLYMERASE-BINDING TRANSCRIPTION FACTOR DKSA"/>
    <property type="match status" value="1"/>
</dbReference>
<dbReference type="RefSeq" id="WP_085377793.1">
    <property type="nucleotide sequence ID" value="NZ_CP020612.1"/>
</dbReference>
<dbReference type="EMBL" id="CP020612">
    <property type="protein sequence ID" value="ARJ69677.1"/>
    <property type="molecule type" value="Genomic_DNA"/>
</dbReference>
<dbReference type="GO" id="GO:0008270">
    <property type="term" value="F:zinc ion binding"/>
    <property type="evidence" value="ECO:0007669"/>
    <property type="project" value="UniProtKB-UniRule"/>
</dbReference>
<dbReference type="PROSITE" id="PS01102">
    <property type="entry name" value="ZF_DKSA_1"/>
    <property type="match status" value="1"/>
</dbReference>
<comment type="subunit">
    <text evidence="5">Interacts directly with the RNA polymerase.</text>
</comment>
<keyword evidence="10" id="KW-1185">Reference proteome</keyword>
<evidence type="ECO:0000256" key="3">
    <source>
        <dbReference type="ARBA" id="ARBA00022771"/>
    </source>
</evidence>
<dbReference type="InterPro" id="IPR000962">
    <property type="entry name" value="Znf_DskA_TraR"/>
</dbReference>
<evidence type="ECO:0000259" key="8">
    <source>
        <dbReference type="Pfam" id="PF21157"/>
    </source>
</evidence>
<evidence type="ECO:0000256" key="6">
    <source>
        <dbReference type="PROSITE-ProRule" id="PRU00510"/>
    </source>
</evidence>
<dbReference type="Proteomes" id="UP000193017">
    <property type="component" value="Chromosome"/>
</dbReference>
<dbReference type="AlphaFoldDB" id="A0A1W6CXS1"/>
<evidence type="ECO:0000256" key="1">
    <source>
        <dbReference type="ARBA" id="ARBA00022490"/>
    </source>
</evidence>
<dbReference type="Pfam" id="PF01258">
    <property type="entry name" value="zf-dskA_traR"/>
    <property type="match status" value="1"/>
</dbReference>
<dbReference type="GO" id="GO:0005737">
    <property type="term" value="C:cytoplasm"/>
    <property type="evidence" value="ECO:0007669"/>
    <property type="project" value="UniProtKB-SubCell"/>
</dbReference>
<name>A0A1W6CXS1_9RHOB</name>
<evidence type="ECO:0000256" key="5">
    <source>
        <dbReference type="HAMAP-Rule" id="MF_00926"/>
    </source>
</evidence>
<dbReference type="OrthoDB" id="9803742at2"/>
<keyword evidence="1 5" id="KW-0963">Cytoplasm</keyword>
<feature type="zinc finger region" description="dksA C4-type" evidence="6">
    <location>
        <begin position="102"/>
        <end position="126"/>
    </location>
</feature>
<keyword evidence="3 5" id="KW-0863">Zinc-finger</keyword>
<keyword evidence="4 5" id="KW-0862">Zinc</keyword>